<reference evidence="2" key="1">
    <citation type="submission" date="2018-01" db="EMBL/GenBank/DDBJ databases">
        <title>Complete Genome Sequence of three strains from Ralstonia solanacearum ecotype Moko sequevar IIA-53 from Brazil.</title>
        <authorList>
            <person name="Silva J.R."/>
            <person name="Albuquerque G.M.R."/>
            <person name="Pais A.K.L."/>
            <person name="Silva A.M.F."/>
            <person name="Boiteux M.E.N.F."/>
            <person name="Souza E.B."/>
            <person name="Mariano R.L.R."/>
        </authorList>
    </citation>
    <scope>NUCLEOTIDE SEQUENCE [LARGE SCALE GENOMIC DNA]</scope>
    <source>
        <strain evidence="2">SFC</strain>
    </source>
</reference>
<accession>A0A5H2PZ68</accession>
<sequence>MATKPKQAKPAKRDPAALHLEGVMFKDAEERGAVIASSPLIRGAVTGRKYAEPMFGAGLDLTAYAAQLREQADKVKAGDLSAVETMLVAQANTLDMIFNQLARKAAHCEYLNQMEANLRHALRAQAQCRATLETLAEIKNPRPVAFVKQANIANGPQQVNNGIQPPPRVREENHKQSNELLEPSNGEWLDTGAPGQAGRGNPALETVGAVNRTGDR</sequence>
<evidence type="ECO:0000313" key="2">
    <source>
        <dbReference type="EMBL" id="AYB55403.1"/>
    </source>
</evidence>
<dbReference type="EMBL" id="CP026092">
    <property type="protein sequence ID" value="AYB55403.1"/>
    <property type="molecule type" value="Genomic_DNA"/>
</dbReference>
<dbReference type="RefSeq" id="WP_042567642.1">
    <property type="nucleotide sequence ID" value="NZ_CDLZ01000001.1"/>
</dbReference>
<dbReference type="AlphaFoldDB" id="A0A5H2PZ68"/>
<feature type="compositionally biased region" description="Basic and acidic residues" evidence="1">
    <location>
        <begin position="168"/>
        <end position="177"/>
    </location>
</feature>
<name>A0A5H2PZ68_RALSL</name>
<proteinExistence type="predicted"/>
<organism evidence="2">
    <name type="scientific">Ralstonia solanacearum</name>
    <name type="common">Pseudomonas solanacearum</name>
    <dbReference type="NCBI Taxonomy" id="305"/>
    <lineage>
        <taxon>Bacteria</taxon>
        <taxon>Pseudomonadati</taxon>
        <taxon>Pseudomonadota</taxon>
        <taxon>Betaproteobacteria</taxon>
        <taxon>Burkholderiales</taxon>
        <taxon>Burkholderiaceae</taxon>
        <taxon>Ralstonia</taxon>
        <taxon>Ralstonia solanacearum species complex</taxon>
    </lineage>
</organism>
<protein>
    <submittedName>
        <fullName evidence="2">Uncharacterized protein</fullName>
    </submittedName>
</protein>
<feature type="region of interest" description="Disordered" evidence="1">
    <location>
        <begin position="156"/>
        <end position="216"/>
    </location>
</feature>
<evidence type="ECO:0000256" key="1">
    <source>
        <dbReference type="SAM" id="MobiDB-lite"/>
    </source>
</evidence>
<gene>
    <name evidence="2" type="ORF">C2L97_04740</name>
</gene>